<keyword evidence="3" id="KW-0808">Transferase</keyword>
<accession>A0A1G7DG73</accession>
<dbReference type="GO" id="GO:0005829">
    <property type="term" value="C:cytosol"/>
    <property type="evidence" value="ECO:0007669"/>
    <property type="project" value="TreeGrafter"/>
</dbReference>
<dbReference type="EC" id="2.7.1.49" evidence="2"/>
<dbReference type="EMBL" id="FNAK01000007">
    <property type="protein sequence ID" value="SDE50517.1"/>
    <property type="molecule type" value="Genomic_DNA"/>
</dbReference>
<evidence type="ECO:0000256" key="4">
    <source>
        <dbReference type="ARBA" id="ARBA00022741"/>
    </source>
</evidence>
<comment type="pathway">
    <text evidence="1">Cofactor biosynthesis; thiamine diphosphate biosynthesis.</text>
</comment>
<evidence type="ECO:0000256" key="5">
    <source>
        <dbReference type="ARBA" id="ARBA00022777"/>
    </source>
</evidence>
<dbReference type="Gene3D" id="3.40.1190.20">
    <property type="match status" value="1"/>
</dbReference>
<evidence type="ECO:0000256" key="1">
    <source>
        <dbReference type="ARBA" id="ARBA00004948"/>
    </source>
</evidence>
<keyword evidence="9" id="KW-1185">Reference proteome</keyword>
<dbReference type="Pfam" id="PF08543">
    <property type="entry name" value="Phos_pyr_kin"/>
    <property type="match status" value="1"/>
</dbReference>
<dbReference type="GO" id="GO:0005524">
    <property type="term" value="F:ATP binding"/>
    <property type="evidence" value="ECO:0007669"/>
    <property type="project" value="UniProtKB-KW"/>
</dbReference>
<dbReference type="InterPro" id="IPR013749">
    <property type="entry name" value="PM/HMP-P_kinase-1"/>
</dbReference>
<dbReference type="Proteomes" id="UP000183685">
    <property type="component" value="Unassembled WGS sequence"/>
</dbReference>
<keyword evidence="6" id="KW-0067">ATP-binding</keyword>
<dbReference type="PANTHER" id="PTHR20858:SF17">
    <property type="entry name" value="HYDROXYMETHYLPYRIMIDINE_PHOSPHOMETHYLPYRIMIDINE KINASE THI20-RELATED"/>
    <property type="match status" value="1"/>
</dbReference>
<evidence type="ECO:0000256" key="6">
    <source>
        <dbReference type="ARBA" id="ARBA00022840"/>
    </source>
</evidence>
<keyword evidence="5 8" id="KW-0418">Kinase</keyword>
<dbReference type="GO" id="GO:0009229">
    <property type="term" value="P:thiamine diphosphate biosynthetic process"/>
    <property type="evidence" value="ECO:0007669"/>
    <property type="project" value="UniProtKB-UniPathway"/>
</dbReference>
<evidence type="ECO:0000259" key="7">
    <source>
        <dbReference type="Pfam" id="PF08543"/>
    </source>
</evidence>
<dbReference type="CDD" id="cd01169">
    <property type="entry name" value="HMPP_kinase"/>
    <property type="match status" value="1"/>
</dbReference>
<dbReference type="UniPathway" id="UPA00060">
    <property type="reaction ID" value="UER00138"/>
</dbReference>
<dbReference type="InterPro" id="IPR004399">
    <property type="entry name" value="HMP/HMP-P_kinase_dom"/>
</dbReference>
<reference evidence="8 9" key="1">
    <citation type="submission" date="2016-10" db="EMBL/GenBank/DDBJ databases">
        <authorList>
            <person name="de Groot N.N."/>
        </authorList>
    </citation>
    <scope>NUCLEOTIDE SEQUENCE [LARGE SCALE GENOMIC DNA]</scope>
    <source>
        <strain evidence="8 9">CGMCC 1.9109</strain>
    </source>
</reference>
<dbReference type="FunFam" id="3.40.1190.20:FF:000003">
    <property type="entry name" value="Phosphomethylpyrimidine kinase ThiD"/>
    <property type="match status" value="1"/>
</dbReference>
<dbReference type="PANTHER" id="PTHR20858">
    <property type="entry name" value="PHOSPHOMETHYLPYRIMIDINE KINASE"/>
    <property type="match status" value="1"/>
</dbReference>
<dbReference type="AlphaFoldDB" id="A0A1G7DG73"/>
<evidence type="ECO:0000256" key="3">
    <source>
        <dbReference type="ARBA" id="ARBA00022679"/>
    </source>
</evidence>
<keyword evidence="4" id="KW-0547">Nucleotide-binding</keyword>
<dbReference type="GO" id="GO:0008972">
    <property type="term" value="F:phosphomethylpyrimidine kinase activity"/>
    <property type="evidence" value="ECO:0007669"/>
    <property type="project" value="InterPro"/>
</dbReference>
<evidence type="ECO:0000256" key="2">
    <source>
        <dbReference type="ARBA" id="ARBA00012135"/>
    </source>
</evidence>
<dbReference type="RefSeq" id="WP_068304952.1">
    <property type="nucleotide sequence ID" value="NZ_FNAK01000007.1"/>
</dbReference>
<dbReference type="SUPFAM" id="SSF53613">
    <property type="entry name" value="Ribokinase-like"/>
    <property type="match status" value="1"/>
</dbReference>
<dbReference type="OrthoDB" id="9810880at2"/>
<gene>
    <name evidence="8" type="ORF">SAMN04488071_3100</name>
</gene>
<sequence>MEQRPKQMGRVLIVAGSDSSGGAGLQADIKTVTMLGQYAATAVTAVTTQSTKGVTDVEAMAPGIVASQMRAVLSDIGADVIKTGMLHDKAVIETVLAVIDDVAFDGDLVVDPVMVATSGSMLLQKDAVASLKTLIAHASLVTPNANEAEVLTGRLINTVDDMIAAANDILDTGAEAVLIKGGHLEGATSTDVLVSAKGECRITSDRIDTTNTHGTGCTLASAVAALLSAGLTLEAAFEKAHTFVHMAIKAAPGFGGGHGPLGHARVRLDID</sequence>
<evidence type="ECO:0000313" key="8">
    <source>
        <dbReference type="EMBL" id="SDE50517.1"/>
    </source>
</evidence>
<dbReference type="STRING" id="637679.GCA_001550055_02206"/>
<protein>
    <recommendedName>
        <fullName evidence="2">hydroxymethylpyrimidine kinase</fullName>
        <ecNumber evidence="2">2.7.1.49</ecNumber>
    </recommendedName>
</protein>
<proteinExistence type="predicted"/>
<evidence type="ECO:0000313" key="9">
    <source>
        <dbReference type="Proteomes" id="UP000183685"/>
    </source>
</evidence>
<name>A0A1G7DG73_9PROT</name>
<organism evidence="8 9">
    <name type="scientific">Kordiimonas lacus</name>
    <dbReference type="NCBI Taxonomy" id="637679"/>
    <lineage>
        <taxon>Bacteria</taxon>
        <taxon>Pseudomonadati</taxon>
        <taxon>Pseudomonadota</taxon>
        <taxon>Alphaproteobacteria</taxon>
        <taxon>Kordiimonadales</taxon>
        <taxon>Kordiimonadaceae</taxon>
        <taxon>Kordiimonas</taxon>
    </lineage>
</organism>
<dbReference type="GO" id="GO:0009228">
    <property type="term" value="P:thiamine biosynthetic process"/>
    <property type="evidence" value="ECO:0007669"/>
    <property type="project" value="InterPro"/>
</dbReference>
<dbReference type="InterPro" id="IPR029056">
    <property type="entry name" value="Ribokinase-like"/>
</dbReference>
<feature type="domain" description="Pyridoxamine kinase/Phosphomethylpyrimidine kinase" evidence="7">
    <location>
        <begin position="18"/>
        <end position="261"/>
    </location>
</feature>
<dbReference type="GO" id="GO:0008902">
    <property type="term" value="F:hydroxymethylpyrimidine kinase activity"/>
    <property type="evidence" value="ECO:0007669"/>
    <property type="project" value="UniProtKB-EC"/>
</dbReference>
<dbReference type="NCBIfam" id="TIGR00097">
    <property type="entry name" value="HMP-P_kinase"/>
    <property type="match status" value="1"/>
</dbReference>